<evidence type="ECO:0000313" key="4">
    <source>
        <dbReference type="Proteomes" id="UP000501240"/>
    </source>
</evidence>
<dbReference type="Proteomes" id="UP000501240">
    <property type="component" value="Chromosome"/>
</dbReference>
<keyword evidence="2" id="KW-0472">Membrane</keyword>
<dbReference type="AlphaFoldDB" id="A0A7D4A2Q2"/>
<evidence type="ECO:0000256" key="2">
    <source>
        <dbReference type="SAM" id="Phobius"/>
    </source>
</evidence>
<feature type="compositionally biased region" description="Polar residues" evidence="1">
    <location>
        <begin position="150"/>
        <end position="162"/>
    </location>
</feature>
<proteinExistence type="predicted"/>
<evidence type="ECO:0000313" key="3">
    <source>
        <dbReference type="EMBL" id="QKG27106.1"/>
    </source>
</evidence>
<keyword evidence="2" id="KW-1133">Transmembrane helix</keyword>
<name>A0A7D4A2Q2_ACTVE</name>
<feature type="region of interest" description="Disordered" evidence="1">
    <location>
        <begin position="116"/>
        <end position="162"/>
    </location>
</feature>
<evidence type="ECO:0008006" key="5">
    <source>
        <dbReference type="Google" id="ProtNLM"/>
    </source>
</evidence>
<accession>A0A7D4A2Q2</accession>
<gene>
    <name evidence="3" type="ORF">ACTIVE_8759</name>
</gene>
<reference evidence="3 4" key="1">
    <citation type="submission" date="2020-05" db="EMBL/GenBank/DDBJ databases">
        <title>Actinomadura verrucosospora NRRL-B18236 (PFL_A860) Genome sequencing and assembly.</title>
        <authorList>
            <person name="Samborskyy M."/>
        </authorList>
    </citation>
    <scope>NUCLEOTIDE SEQUENCE [LARGE SCALE GENOMIC DNA]</scope>
    <source>
        <strain evidence="3 4">NRRL:B18236</strain>
    </source>
</reference>
<dbReference type="EMBL" id="CP053892">
    <property type="protein sequence ID" value="QKG27106.1"/>
    <property type="molecule type" value="Genomic_DNA"/>
</dbReference>
<keyword evidence="4" id="KW-1185">Reference proteome</keyword>
<organism evidence="3 4">
    <name type="scientific">Actinomadura verrucosospora</name>
    <dbReference type="NCBI Taxonomy" id="46165"/>
    <lineage>
        <taxon>Bacteria</taxon>
        <taxon>Bacillati</taxon>
        <taxon>Actinomycetota</taxon>
        <taxon>Actinomycetes</taxon>
        <taxon>Streptosporangiales</taxon>
        <taxon>Thermomonosporaceae</taxon>
        <taxon>Actinomadura</taxon>
    </lineage>
</organism>
<evidence type="ECO:0000256" key="1">
    <source>
        <dbReference type="SAM" id="MobiDB-lite"/>
    </source>
</evidence>
<keyword evidence="2" id="KW-0812">Transmembrane</keyword>
<feature type="transmembrane region" description="Helical" evidence="2">
    <location>
        <begin position="20"/>
        <end position="41"/>
    </location>
</feature>
<protein>
    <recommendedName>
        <fullName evidence="5">DUF4307 domain-containing protein</fullName>
    </recommendedName>
</protein>
<feature type="compositionally biased region" description="Basic and acidic residues" evidence="1">
    <location>
        <begin position="129"/>
        <end position="143"/>
    </location>
</feature>
<dbReference type="Pfam" id="PF14155">
    <property type="entry name" value="DUF4307"/>
    <property type="match status" value="1"/>
</dbReference>
<dbReference type="InterPro" id="IPR025443">
    <property type="entry name" value="DUF4307"/>
</dbReference>
<sequence>MVMPASAAPAPPGRRRRGPGPVGSIIVAALVLPLAVLWALFPANYASRPGIQSETVAWRVHGDTAVQITYAVAKLKGDTVRCVVDAFDTEFAVIHQHPVVIPAGTSRLRRTETLPTPHRATGARIRSCRSLDRSEPTHEERRGLSIQGRHPQNPSMSTGRTA</sequence>